<protein>
    <submittedName>
        <fullName evidence="1">Uncharacterized protein</fullName>
    </submittedName>
</protein>
<accession>A0A395JIS9</accession>
<dbReference type="RefSeq" id="WP_113953439.1">
    <property type="nucleotide sequence ID" value="NZ_QNRT01000002.1"/>
</dbReference>
<keyword evidence="2" id="KW-1185">Reference proteome</keyword>
<gene>
    <name evidence="1" type="ORF">DFR28_1022</name>
</gene>
<organism evidence="1 2">
    <name type="scientific">Arenicella xantha</name>
    <dbReference type="NCBI Taxonomy" id="644221"/>
    <lineage>
        <taxon>Bacteria</taxon>
        <taxon>Pseudomonadati</taxon>
        <taxon>Pseudomonadota</taxon>
        <taxon>Gammaproteobacteria</taxon>
        <taxon>Arenicellales</taxon>
        <taxon>Arenicellaceae</taxon>
        <taxon>Arenicella</taxon>
    </lineage>
</organism>
<reference evidence="1 2" key="1">
    <citation type="submission" date="2018-06" db="EMBL/GenBank/DDBJ databases">
        <title>Genomic Encyclopedia of Type Strains, Phase IV (KMG-IV): sequencing the most valuable type-strain genomes for metagenomic binning, comparative biology and taxonomic classification.</title>
        <authorList>
            <person name="Goeker M."/>
        </authorList>
    </citation>
    <scope>NUCLEOTIDE SEQUENCE [LARGE SCALE GENOMIC DNA]</scope>
    <source>
        <strain evidence="1 2">DSM 24032</strain>
    </source>
</reference>
<dbReference type="OrthoDB" id="7058654at2"/>
<proteinExistence type="predicted"/>
<dbReference type="EMBL" id="QNRT01000002">
    <property type="protein sequence ID" value="RBP50591.1"/>
    <property type="molecule type" value="Genomic_DNA"/>
</dbReference>
<name>A0A395JIS9_9GAMM</name>
<sequence>MINRRDFMVAGLSAGATTALFSVTDFNCLPPEKATTSIEQVAPTYTLATGLGEKMDTFLLSLEGTEQVGKAWVTSFSTPPTLAQTAQAVGARIKVDAGDLPAITSSRILKDFSENKLCELNGWKLSLMECQLAGLRHLAIEANPENLKISTATEKMSLIDQLTPGIIAPLNKWGPQSTTEGKKFNEQRDGHSGMWFQFDGAPSHAKIMIDGQLLKTAVNEKVLTSGLFGEMQDRILATPGSYEVALVDPIRKIKQPIGELVIKADPSKRETGFCEVTKWGPQRTVAGTATNPQPDGSMGIWAHTDCLPEKAQLLLVDDRLELSPRKFGFVSSIPLALLETPGKKPLIIYDEVSKKKHTIGFVTIE</sequence>
<dbReference type="AlphaFoldDB" id="A0A395JIS9"/>
<comment type="caution">
    <text evidence="1">The sequence shown here is derived from an EMBL/GenBank/DDBJ whole genome shotgun (WGS) entry which is preliminary data.</text>
</comment>
<evidence type="ECO:0000313" key="1">
    <source>
        <dbReference type="EMBL" id="RBP50591.1"/>
    </source>
</evidence>
<dbReference type="InParanoid" id="A0A395JIS9"/>
<dbReference type="Proteomes" id="UP000253083">
    <property type="component" value="Unassembled WGS sequence"/>
</dbReference>
<evidence type="ECO:0000313" key="2">
    <source>
        <dbReference type="Proteomes" id="UP000253083"/>
    </source>
</evidence>